<dbReference type="InterPro" id="IPR042231">
    <property type="entry name" value="Cho/carn_acyl_trans_2"/>
</dbReference>
<organism evidence="6 7">
    <name type="scientific">Gracilibacillus halotolerans</name>
    <dbReference type="NCBI Taxonomy" id="74386"/>
    <lineage>
        <taxon>Bacteria</taxon>
        <taxon>Bacillati</taxon>
        <taxon>Bacillota</taxon>
        <taxon>Bacilli</taxon>
        <taxon>Bacillales</taxon>
        <taxon>Bacillaceae</taxon>
        <taxon>Gracilibacillus</taxon>
    </lineage>
</organism>
<dbReference type="EMBL" id="JACHON010000003">
    <property type="protein sequence ID" value="MBB6512319.1"/>
    <property type="molecule type" value="Genomic_DNA"/>
</dbReference>
<comment type="similarity">
    <text evidence="1">Belongs to the carnitine/choline acetyltransferase family.</text>
</comment>
<gene>
    <name evidence="6" type="ORF">GGQ92_001102</name>
</gene>
<sequence>MHHRKEQLKIKKTFVHQHTLPKLPVPPLNHTKVKLLEWIEPLVSNEQYEKTRQVVHQFFRPGGDAGKLQQQLRAWDQARDGSWLTPLWEDMYLKHRGSLPLTSNFNILLEANQTDIAGKISFLLRELYHSIIDETLEPHFFKGKPLDMGQYTKLFRSVRIPQLDKDTFYVAEHDKKDNHVVILYKNNVYKVPVTNEEGIPYSIDAISSAIQSRLEKDADENDSVNVGIFTTAERDEAAQLYNKLKQSNVNADTLQTIADSLAIISIDECSETSQEALENLMLHPTNKHFDKTIQIVLTKNGEVGFNIEHSAVDGMTVSTVVGHIFNGLQKELIQTDCCTEAPRIEKKEWDLSEDVKIRLEQLRFKYLAQSKEFSLLKTTFNDFGAEKIKELQISPDAFFHMALQLAQYRTYGEFKSVYEPVSVGYFHEGRTENARATSMEKRILVEAIESGEESNETLYSLMKIASNAHSARIQYCQKGLGVERHLFGLEQMYYRFGDQLGINELPELFRDEGYVKLRHDFISTSGMIYPGARSRMFAPVVEDGHGLAYFILDHSISLNLSSFTVNEFKGKQLMNHMIAALEELRMIAEDEMFIEDIS</sequence>
<keyword evidence="7" id="KW-1185">Reference proteome</keyword>
<accession>A0A841RIK9</accession>
<evidence type="ECO:0000256" key="1">
    <source>
        <dbReference type="ARBA" id="ARBA00005232"/>
    </source>
</evidence>
<evidence type="ECO:0000259" key="5">
    <source>
        <dbReference type="Pfam" id="PF00755"/>
    </source>
</evidence>
<dbReference type="InterPro" id="IPR023213">
    <property type="entry name" value="CAT-like_dom_sf"/>
</dbReference>
<proteinExistence type="inferred from homology"/>
<evidence type="ECO:0000256" key="4">
    <source>
        <dbReference type="PIRSR" id="PIRSR600542-1"/>
    </source>
</evidence>
<evidence type="ECO:0000313" key="6">
    <source>
        <dbReference type="EMBL" id="MBB6512319.1"/>
    </source>
</evidence>
<dbReference type="Gene3D" id="3.30.559.10">
    <property type="entry name" value="Chloramphenicol acetyltransferase-like domain"/>
    <property type="match status" value="1"/>
</dbReference>
<protein>
    <submittedName>
        <fullName evidence="6">Carnitine O-acetyltransferase</fullName>
        <ecNumber evidence="6">2.3.1.7</ecNumber>
    </submittedName>
</protein>
<evidence type="ECO:0000313" key="7">
    <source>
        <dbReference type="Proteomes" id="UP000572212"/>
    </source>
</evidence>
<dbReference type="InterPro" id="IPR000542">
    <property type="entry name" value="Carn_acyl_trans"/>
</dbReference>
<keyword evidence="2 6" id="KW-0808">Transferase</keyword>
<comment type="caution">
    <text evidence="6">The sequence shown here is derived from an EMBL/GenBank/DDBJ whole genome shotgun (WGS) entry which is preliminary data.</text>
</comment>
<dbReference type="Proteomes" id="UP000572212">
    <property type="component" value="Unassembled WGS sequence"/>
</dbReference>
<dbReference type="Gene3D" id="3.30.559.70">
    <property type="entry name" value="Choline/Carnitine o-acyltransferase, domain 2"/>
    <property type="match status" value="1"/>
</dbReference>
<evidence type="ECO:0000256" key="2">
    <source>
        <dbReference type="ARBA" id="ARBA00022679"/>
    </source>
</evidence>
<feature type="domain" description="Choline/carnitine acyltransferase" evidence="5">
    <location>
        <begin position="23"/>
        <end position="569"/>
    </location>
</feature>
<dbReference type="Pfam" id="PF00755">
    <property type="entry name" value="Carn_acyltransf"/>
    <property type="match status" value="1"/>
</dbReference>
<feature type="active site" description="Proton acceptor" evidence="4">
    <location>
        <position position="309"/>
    </location>
</feature>
<dbReference type="AlphaFoldDB" id="A0A841RIK9"/>
<dbReference type="InterPro" id="IPR039551">
    <property type="entry name" value="Cho/carn_acyl_trans"/>
</dbReference>
<reference evidence="6 7" key="1">
    <citation type="submission" date="2020-08" db="EMBL/GenBank/DDBJ databases">
        <title>Genomic Encyclopedia of Type Strains, Phase IV (KMG-IV): sequencing the most valuable type-strain genomes for metagenomic binning, comparative biology and taxonomic classification.</title>
        <authorList>
            <person name="Goeker M."/>
        </authorList>
    </citation>
    <scope>NUCLEOTIDE SEQUENCE [LARGE SCALE GENOMIC DNA]</scope>
    <source>
        <strain evidence="6 7">DSM 11805</strain>
    </source>
</reference>
<dbReference type="SUPFAM" id="SSF52777">
    <property type="entry name" value="CoA-dependent acyltransferases"/>
    <property type="match status" value="2"/>
</dbReference>
<keyword evidence="3 6" id="KW-0012">Acyltransferase</keyword>
<dbReference type="RefSeq" id="WP_184245431.1">
    <property type="nucleotide sequence ID" value="NZ_BAAACU010000058.1"/>
</dbReference>
<dbReference type="EC" id="2.3.1.7" evidence="6"/>
<evidence type="ECO:0000256" key="3">
    <source>
        <dbReference type="ARBA" id="ARBA00023315"/>
    </source>
</evidence>
<dbReference type="PANTHER" id="PTHR22589">
    <property type="entry name" value="CARNITINE O-ACYLTRANSFERASE"/>
    <property type="match status" value="1"/>
</dbReference>
<dbReference type="GO" id="GO:0004092">
    <property type="term" value="F:carnitine O-acetyltransferase activity"/>
    <property type="evidence" value="ECO:0007669"/>
    <property type="project" value="UniProtKB-EC"/>
</dbReference>
<name>A0A841RIK9_9BACI</name>